<dbReference type="Proteomes" id="UP001530377">
    <property type="component" value="Unassembled WGS sequence"/>
</dbReference>
<dbReference type="SUPFAM" id="SSF52833">
    <property type="entry name" value="Thioredoxin-like"/>
    <property type="match status" value="1"/>
</dbReference>
<protein>
    <recommendedName>
        <fullName evidence="4">Glutathione peroxidase</fullName>
    </recommendedName>
</protein>
<proteinExistence type="inferred from homology"/>
<dbReference type="PANTHER" id="PTHR11592:SF78">
    <property type="entry name" value="GLUTATHIONE PEROXIDASE"/>
    <property type="match status" value="1"/>
</dbReference>
<dbReference type="InterPro" id="IPR000889">
    <property type="entry name" value="Glutathione_peroxidase"/>
</dbReference>
<evidence type="ECO:0000256" key="3">
    <source>
        <dbReference type="ARBA" id="ARBA00023002"/>
    </source>
</evidence>
<dbReference type="InterPro" id="IPR029760">
    <property type="entry name" value="GPX_CS"/>
</dbReference>
<name>A0ABD3RS48_9STRA</name>
<dbReference type="GO" id="GO:0004601">
    <property type="term" value="F:peroxidase activity"/>
    <property type="evidence" value="ECO:0007669"/>
    <property type="project" value="UniProtKB-KW"/>
</dbReference>
<evidence type="ECO:0000313" key="6">
    <source>
        <dbReference type="Proteomes" id="UP001530377"/>
    </source>
</evidence>
<evidence type="ECO:0000256" key="2">
    <source>
        <dbReference type="ARBA" id="ARBA00022559"/>
    </source>
</evidence>
<dbReference type="PIRSF" id="PIRSF000303">
    <property type="entry name" value="Glutathion_perox"/>
    <property type="match status" value="1"/>
</dbReference>
<dbReference type="CDD" id="cd00340">
    <property type="entry name" value="GSH_Peroxidase"/>
    <property type="match status" value="1"/>
</dbReference>
<dbReference type="AlphaFoldDB" id="A0ABD3RS48"/>
<dbReference type="PANTHER" id="PTHR11592">
    <property type="entry name" value="GLUTATHIONE PEROXIDASE"/>
    <property type="match status" value="1"/>
</dbReference>
<sequence>MHITVALKTMSKRPSLLARLQDTGTKLIFGKDGGTDKDAFYDIVDRDMDGNDVKMATFKGNVLCVVNVAGFKILAFPCNQFGAQEPGSHGEILDFVERKFGAKDKFTWFEKGHVNGTKTREVYSYLKNKLPSDDGTSDIRWNFAKFLIDHEGNPVSRYGSKTNPEDMTSDIEGLLKKMEDAARG</sequence>
<dbReference type="Gene3D" id="3.40.30.10">
    <property type="entry name" value="Glutaredoxin"/>
    <property type="match status" value="1"/>
</dbReference>
<gene>
    <name evidence="5" type="ORF">ACHAXA_008814</name>
</gene>
<evidence type="ECO:0000313" key="5">
    <source>
        <dbReference type="EMBL" id="KAL3815764.1"/>
    </source>
</evidence>
<dbReference type="InterPro" id="IPR036249">
    <property type="entry name" value="Thioredoxin-like_sf"/>
</dbReference>
<dbReference type="PROSITE" id="PS00763">
    <property type="entry name" value="GLUTATHIONE_PEROXID_2"/>
    <property type="match status" value="1"/>
</dbReference>
<evidence type="ECO:0000256" key="1">
    <source>
        <dbReference type="ARBA" id="ARBA00006926"/>
    </source>
</evidence>
<accession>A0ABD3RS48</accession>
<keyword evidence="2 4" id="KW-0575">Peroxidase</keyword>
<dbReference type="Pfam" id="PF00255">
    <property type="entry name" value="GSHPx"/>
    <property type="match status" value="1"/>
</dbReference>
<keyword evidence="3 4" id="KW-0560">Oxidoreductase</keyword>
<comment type="similarity">
    <text evidence="1 4">Belongs to the glutathione peroxidase family.</text>
</comment>
<reference evidence="5 6" key="1">
    <citation type="submission" date="2024-10" db="EMBL/GenBank/DDBJ databases">
        <title>Updated reference genomes for cyclostephanoid diatoms.</title>
        <authorList>
            <person name="Roberts W.R."/>
            <person name="Alverson A.J."/>
        </authorList>
    </citation>
    <scope>NUCLEOTIDE SEQUENCE [LARGE SCALE GENOMIC DNA]</scope>
    <source>
        <strain evidence="5 6">AJA228-03</strain>
    </source>
</reference>
<keyword evidence="6" id="KW-1185">Reference proteome</keyword>
<organism evidence="5 6">
    <name type="scientific">Cyclostephanos tholiformis</name>
    <dbReference type="NCBI Taxonomy" id="382380"/>
    <lineage>
        <taxon>Eukaryota</taxon>
        <taxon>Sar</taxon>
        <taxon>Stramenopiles</taxon>
        <taxon>Ochrophyta</taxon>
        <taxon>Bacillariophyta</taxon>
        <taxon>Coscinodiscophyceae</taxon>
        <taxon>Thalassiosirophycidae</taxon>
        <taxon>Stephanodiscales</taxon>
        <taxon>Stephanodiscaceae</taxon>
        <taxon>Cyclostephanos</taxon>
    </lineage>
</organism>
<dbReference type="EMBL" id="JALLPB020000184">
    <property type="protein sequence ID" value="KAL3815764.1"/>
    <property type="molecule type" value="Genomic_DNA"/>
</dbReference>
<dbReference type="PROSITE" id="PS51355">
    <property type="entry name" value="GLUTATHIONE_PEROXID_3"/>
    <property type="match status" value="1"/>
</dbReference>
<evidence type="ECO:0000256" key="4">
    <source>
        <dbReference type="RuleBase" id="RU000499"/>
    </source>
</evidence>
<dbReference type="PRINTS" id="PR01011">
    <property type="entry name" value="GLUTPROXDASE"/>
</dbReference>
<comment type="caution">
    <text evidence="5">The sequence shown here is derived from an EMBL/GenBank/DDBJ whole genome shotgun (WGS) entry which is preliminary data.</text>
</comment>